<proteinExistence type="predicted"/>
<accession>A0A834IUF8</accession>
<evidence type="ECO:0000313" key="1">
    <source>
        <dbReference type="EMBL" id="KAF7286266.1"/>
    </source>
</evidence>
<name>A0A834IUF8_RHYFE</name>
<dbReference type="Proteomes" id="UP000625711">
    <property type="component" value="Unassembled WGS sequence"/>
</dbReference>
<comment type="caution">
    <text evidence="1">The sequence shown here is derived from an EMBL/GenBank/DDBJ whole genome shotgun (WGS) entry which is preliminary data.</text>
</comment>
<reference evidence="1" key="1">
    <citation type="submission" date="2020-08" db="EMBL/GenBank/DDBJ databases">
        <title>Genome sequencing and assembly of the red palm weevil Rhynchophorus ferrugineus.</title>
        <authorList>
            <person name="Dias G.B."/>
            <person name="Bergman C.M."/>
            <person name="Manee M."/>
        </authorList>
    </citation>
    <scope>NUCLEOTIDE SEQUENCE</scope>
    <source>
        <strain evidence="1">AA-2017</strain>
        <tissue evidence="1">Whole larva</tissue>
    </source>
</reference>
<sequence>MIFCIKLNESAADGLFVMAYDDHGASIKTRTIFTDGVGSSIGLRFIITRTLNVGRTAVNGFKSSVDHGYGPAHSKTIRSLGETDIRVVILQPLSKLSSNVKDEQPASRMMNEAPLSEQCAIPVRLFLKID</sequence>
<keyword evidence="2" id="KW-1185">Reference proteome</keyword>
<organism evidence="1 2">
    <name type="scientific">Rhynchophorus ferrugineus</name>
    <name type="common">Red palm weevil</name>
    <name type="synonym">Curculio ferrugineus</name>
    <dbReference type="NCBI Taxonomy" id="354439"/>
    <lineage>
        <taxon>Eukaryota</taxon>
        <taxon>Metazoa</taxon>
        <taxon>Ecdysozoa</taxon>
        <taxon>Arthropoda</taxon>
        <taxon>Hexapoda</taxon>
        <taxon>Insecta</taxon>
        <taxon>Pterygota</taxon>
        <taxon>Neoptera</taxon>
        <taxon>Endopterygota</taxon>
        <taxon>Coleoptera</taxon>
        <taxon>Polyphaga</taxon>
        <taxon>Cucujiformia</taxon>
        <taxon>Curculionidae</taxon>
        <taxon>Dryophthorinae</taxon>
        <taxon>Rhynchophorus</taxon>
    </lineage>
</organism>
<gene>
    <name evidence="1" type="ORF">GWI33_006560</name>
</gene>
<evidence type="ECO:0000313" key="2">
    <source>
        <dbReference type="Proteomes" id="UP000625711"/>
    </source>
</evidence>
<protein>
    <submittedName>
        <fullName evidence="1">Uncharacterized protein</fullName>
    </submittedName>
</protein>
<dbReference type="AlphaFoldDB" id="A0A834IUF8"/>
<dbReference type="EMBL" id="JAACXV010000032">
    <property type="protein sequence ID" value="KAF7286266.1"/>
    <property type="molecule type" value="Genomic_DNA"/>
</dbReference>